<evidence type="ECO:0000313" key="1">
    <source>
        <dbReference type="EMBL" id="AMP06132.1"/>
    </source>
</evidence>
<dbReference type="Proteomes" id="UP000074561">
    <property type="component" value="Chromosome"/>
</dbReference>
<accession>A0A127Q950</accession>
<proteinExistence type="predicted"/>
<protein>
    <submittedName>
        <fullName evidence="1">Uncharacterized protein</fullName>
    </submittedName>
</protein>
<sequence>MTEIQKQGWPTGCIEAWSISISQLNEALVHMANRRRFTT</sequence>
<dbReference type="PATRIC" id="fig|279113.9.peg.3783"/>
<evidence type="ECO:0000313" key="2">
    <source>
        <dbReference type="Proteomes" id="UP000074561"/>
    </source>
</evidence>
<dbReference type="KEGG" id="cpra:CPter91_3811"/>
<name>A0A127Q950_9BURK</name>
<dbReference type="EMBL" id="CP013234">
    <property type="protein sequence ID" value="AMP06132.1"/>
    <property type="molecule type" value="Genomic_DNA"/>
</dbReference>
<reference evidence="1 2" key="1">
    <citation type="submission" date="2015-11" db="EMBL/GenBank/DDBJ databases">
        <title>Exploring the genomic traits of fungus-feeding bacterial genus Collimonas.</title>
        <authorList>
            <person name="Song C."/>
            <person name="Schmidt R."/>
            <person name="de Jager V."/>
            <person name="Krzyzanowska D."/>
            <person name="Jongedijk E."/>
            <person name="Cankar K."/>
            <person name="Beekwilder J."/>
            <person name="van Veen A."/>
            <person name="de Boer W."/>
            <person name="van Veen J.A."/>
            <person name="Garbeva P."/>
        </authorList>
    </citation>
    <scope>NUCLEOTIDE SEQUENCE [LARGE SCALE GENOMIC DNA]</scope>
    <source>
        <strain evidence="1 2">Ter91</strain>
    </source>
</reference>
<organism evidence="1 2">
    <name type="scientific">Collimonas pratensis</name>
    <dbReference type="NCBI Taxonomy" id="279113"/>
    <lineage>
        <taxon>Bacteria</taxon>
        <taxon>Pseudomonadati</taxon>
        <taxon>Pseudomonadota</taxon>
        <taxon>Betaproteobacteria</taxon>
        <taxon>Burkholderiales</taxon>
        <taxon>Oxalobacteraceae</taxon>
        <taxon>Collimonas</taxon>
    </lineage>
</organism>
<dbReference type="AlphaFoldDB" id="A0A127Q950"/>
<gene>
    <name evidence="1" type="ORF">CPter91_3811</name>
</gene>